<evidence type="ECO:0000313" key="1">
    <source>
        <dbReference type="EMBL" id="UYL95419.1"/>
    </source>
</evidence>
<name>A0A9E8A9F9_9VIRU</name>
<protein>
    <submittedName>
        <fullName evidence="1">Uncharacterized protein</fullName>
    </submittedName>
</protein>
<organism evidence="1">
    <name type="scientific">Nanning tick virus 2</name>
    <dbReference type="NCBI Taxonomy" id="2972366"/>
    <lineage>
        <taxon>Viruses</taxon>
        <taxon>Riboviria</taxon>
        <taxon>Orthornavirae</taxon>
        <taxon>Kitrinoviricota</taxon>
        <taxon>Alsuviricetes</taxon>
        <taxon>Tymovirales</taxon>
        <taxon>Tymoviridae</taxon>
    </lineage>
</organism>
<sequence>MMSSYLEPAPSLPSELPVNVAIHNMTARDVPHVVALDVDAIPEVLQAVDRFPEVFISSLSVRIVPKPTCRFHFTIINVALARKQDHCPSHESVMILPGSESYVLNRDSRPAPYDGDFALGAVHRHIKPSPFLGSGARVVISYESAMDDSEDESAPDQALATVYLKLVLNYGGRTTLPTFNAQSE</sequence>
<proteinExistence type="predicted"/>
<reference evidence="1" key="1">
    <citation type="submission" date="2022-05" db="EMBL/GenBank/DDBJ databases">
        <authorList>
            <person name="Cao W."/>
            <person name="Jia N."/>
            <person name="Lam T.T.-Y."/>
            <person name="Ni X."/>
            <person name="Liu J."/>
        </authorList>
    </citation>
    <scope>NUCLEOTIDE SEQUENCE</scope>
    <source>
        <strain evidence="1">TIGMIC 1</strain>
    </source>
</reference>
<dbReference type="EMBL" id="ON746564">
    <property type="protein sequence ID" value="UYL95419.1"/>
    <property type="molecule type" value="Genomic_RNA"/>
</dbReference>
<accession>A0A9E8A9F9</accession>